<comment type="similarity">
    <text evidence="2">Belongs to the bacterial solute-binding protein 1 family.</text>
</comment>
<dbReference type="Proteomes" id="UP000250369">
    <property type="component" value="Unassembled WGS sequence"/>
</dbReference>
<keyword evidence="4" id="KW-0732">Signal</keyword>
<sequence>MKRWINGSIAIMLTIPLLAGCFGSGGAKPSVKQLVKPLAEDEQASLKMYGWMNERNFIYNVGSSYLVEFPNIELTFTENASGQAEPDTDPFETLFKDIEKQKPDIFMLGARELSLYAERGLLYDLDPLIKQDKFDIENIHAGTVEEIRSKGGGKLFGLAPMFNSSALFYNKDLFDKFQVPYPKDQMTWDELFELAKKFPVSGGNNERVYGFDAGNTTYFVDQLAAIHGIAVVDQHGKKMTVDSDAYRSLWTKTIEAKNAGYISSSLKSESFEFTTPTRRSFVGLFEAGKAAMSIQNNATIQNLSIMKDSNLKPFQWGMVTVPVDPRSPNESPYYTSVRILAINAKSPNVRAAWQLLKYWNSERYSEYYAKTKTRISIPSALLSRTAYNKAPEGVSLEPFYKLMPSKGDPGLGILKAPSGFYNAYDKIRSEETKAIIDGTKSVEDALRSFQERGQKELDRVRAESDAKKSEAE</sequence>
<dbReference type="OrthoDB" id="2675752at2"/>
<proteinExistence type="inferred from homology"/>
<keyword evidence="3" id="KW-0813">Transport</keyword>
<dbReference type="RefSeq" id="WP_113036872.1">
    <property type="nucleotide sequence ID" value="NZ_QMFB01000060.1"/>
</dbReference>
<dbReference type="PROSITE" id="PS51257">
    <property type="entry name" value="PROKAR_LIPOPROTEIN"/>
    <property type="match status" value="1"/>
</dbReference>
<dbReference type="Gene3D" id="3.40.190.10">
    <property type="entry name" value="Periplasmic binding protein-like II"/>
    <property type="match status" value="1"/>
</dbReference>
<dbReference type="Pfam" id="PF01547">
    <property type="entry name" value="SBP_bac_1"/>
    <property type="match status" value="1"/>
</dbReference>
<evidence type="ECO:0000313" key="6">
    <source>
        <dbReference type="Proteomes" id="UP000250369"/>
    </source>
</evidence>
<comment type="subcellular location">
    <subcellularLocation>
        <location evidence="1">Cell envelope</location>
    </subcellularLocation>
</comment>
<protein>
    <recommendedName>
        <fullName evidence="7">Sugar ABC transporter substrate-binding protein</fullName>
    </recommendedName>
</protein>
<organism evidence="5 6">
    <name type="scientific">Paenibacillus contaminans</name>
    <dbReference type="NCBI Taxonomy" id="450362"/>
    <lineage>
        <taxon>Bacteria</taxon>
        <taxon>Bacillati</taxon>
        <taxon>Bacillota</taxon>
        <taxon>Bacilli</taxon>
        <taxon>Bacillales</taxon>
        <taxon>Paenibacillaceae</taxon>
        <taxon>Paenibacillus</taxon>
    </lineage>
</organism>
<dbReference type="EMBL" id="QMFB01000060">
    <property type="protein sequence ID" value="RAV08336.1"/>
    <property type="molecule type" value="Genomic_DNA"/>
</dbReference>
<dbReference type="InterPro" id="IPR050490">
    <property type="entry name" value="Bact_solute-bd_prot1"/>
</dbReference>
<keyword evidence="6" id="KW-1185">Reference proteome</keyword>
<name>A0A329LMC5_9BACL</name>
<dbReference type="InterPro" id="IPR006059">
    <property type="entry name" value="SBP"/>
</dbReference>
<evidence type="ECO:0000256" key="3">
    <source>
        <dbReference type="ARBA" id="ARBA00022448"/>
    </source>
</evidence>
<dbReference type="GO" id="GO:0030313">
    <property type="term" value="C:cell envelope"/>
    <property type="evidence" value="ECO:0007669"/>
    <property type="project" value="UniProtKB-SubCell"/>
</dbReference>
<dbReference type="SUPFAM" id="SSF53850">
    <property type="entry name" value="Periplasmic binding protein-like II"/>
    <property type="match status" value="1"/>
</dbReference>
<evidence type="ECO:0000256" key="1">
    <source>
        <dbReference type="ARBA" id="ARBA00004196"/>
    </source>
</evidence>
<comment type="caution">
    <text evidence="5">The sequence shown here is derived from an EMBL/GenBank/DDBJ whole genome shotgun (WGS) entry which is preliminary data.</text>
</comment>
<accession>A0A329LMC5</accession>
<dbReference type="PANTHER" id="PTHR43649">
    <property type="entry name" value="ARABINOSE-BINDING PROTEIN-RELATED"/>
    <property type="match status" value="1"/>
</dbReference>
<dbReference type="PANTHER" id="PTHR43649:SF31">
    <property type="entry name" value="SN-GLYCEROL-3-PHOSPHATE-BINDING PERIPLASMIC PROTEIN UGPB"/>
    <property type="match status" value="1"/>
</dbReference>
<gene>
    <name evidence="5" type="ORF">DQG23_41220</name>
</gene>
<reference evidence="5 6" key="1">
    <citation type="journal article" date="2009" name="Int. J. Syst. Evol. Microbiol.">
        <title>Paenibacillus contaminans sp. nov., isolated from a contaminated laboratory plate.</title>
        <authorList>
            <person name="Chou J.H."/>
            <person name="Lee J.H."/>
            <person name="Lin M.C."/>
            <person name="Chang P.S."/>
            <person name="Arun A.B."/>
            <person name="Young C.C."/>
            <person name="Chen W.M."/>
        </authorList>
    </citation>
    <scope>NUCLEOTIDE SEQUENCE [LARGE SCALE GENOMIC DNA]</scope>
    <source>
        <strain evidence="5 6">CKOBP-6</strain>
    </source>
</reference>
<evidence type="ECO:0008006" key="7">
    <source>
        <dbReference type="Google" id="ProtNLM"/>
    </source>
</evidence>
<evidence type="ECO:0000256" key="4">
    <source>
        <dbReference type="ARBA" id="ARBA00022729"/>
    </source>
</evidence>
<evidence type="ECO:0000256" key="2">
    <source>
        <dbReference type="ARBA" id="ARBA00008520"/>
    </source>
</evidence>
<evidence type="ECO:0000313" key="5">
    <source>
        <dbReference type="EMBL" id="RAV08336.1"/>
    </source>
</evidence>
<dbReference type="AlphaFoldDB" id="A0A329LMC5"/>